<feature type="region of interest" description="Disordered" evidence="1">
    <location>
        <begin position="1"/>
        <end position="37"/>
    </location>
</feature>
<dbReference type="AlphaFoldDB" id="A0A9Q1E5P9"/>
<gene>
    <name evidence="2" type="ORF">SKAU_G00425220</name>
</gene>
<dbReference type="OrthoDB" id="8962565at2759"/>
<comment type="caution">
    <text evidence="2">The sequence shown here is derived from an EMBL/GenBank/DDBJ whole genome shotgun (WGS) entry which is preliminary data.</text>
</comment>
<sequence>MSLSRKPETEDSSPERKRVRVERAGSPVPSCLSMKSDASMGHPFNFRGEFTGDQRVRVERAGSPVPSCLSMKSDASMGHPFNFRGEFTGDQRVRVERAESPVPSFLSMKSNASMGHPFNFRGEFTGDQRSQWSLESSCLDEKSSDKLSFPKQSLLRPLHILRNMKQKDLPASLERDEQHTSGIGCPNLANTMTWSGSTKLTHYIWERCHC</sequence>
<dbReference type="EMBL" id="JAINUF010000025">
    <property type="protein sequence ID" value="KAJ8332733.1"/>
    <property type="molecule type" value="Genomic_DNA"/>
</dbReference>
<dbReference type="Proteomes" id="UP001152622">
    <property type="component" value="Unassembled WGS sequence"/>
</dbReference>
<name>A0A9Q1E5P9_SYNKA</name>
<evidence type="ECO:0000313" key="2">
    <source>
        <dbReference type="EMBL" id="KAJ8332733.1"/>
    </source>
</evidence>
<protein>
    <submittedName>
        <fullName evidence="2">Uncharacterized protein</fullName>
    </submittedName>
</protein>
<evidence type="ECO:0000256" key="1">
    <source>
        <dbReference type="SAM" id="MobiDB-lite"/>
    </source>
</evidence>
<reference evidence="2" key="1">
    <citation type="journal article" date="2023" name="Science">
        <title>Genome structures resolve the early diversification of teleost fishes.</title>
        <authorList>
            <person name="Parey E."/>
            <person name="Louis A."/>
            <person name="Montfort J."/>
            <person name="Bouchez O."/>
            <person name="Roques C."/>
            <person name="Iampietro C."/>
            <person name="Lluch J."/>
            <person name="Castinel A."/>
            <person name="Donnadieu C."/>
            <person name="Desvignes T."/>
            <person name="Floi Bucao C."/>
            <person name="Jouanno E."/>
            <person name="Wen M."/>
            <person name="Mejri S."/>
            <person name="Dirks R."/>
            <person name="Jansen H."/>
            <person name="Henkel C."/>
            <person name="Chen W.J."/>
            <person name="Zahm M."/>
            <person name="Cabau C."/>
            <person name="Klopp C."/>
            <person name="Thompson A.W."/>
            <person name="Robinson-Rechavi M."/>
            <person name="Braasch I."/>
            <person name="Lecointre G."/>
            <person name="Bobe J."/>
            <person name="Postlethwait J.H."/>
            <person name="Berthelot C."/>
            <person name="Roest Crollius H."/>
            <person name="Guiguen Y."/>
        </authorList>
    </citation>
    <scope>NUCLEOTIDE SEQUENCE</scope>
    <source>
        <strain evidence="2">WJC10195</strain>
    </source>
</reference>
<proteinExistence type="predicted"/>
<organism evidence="2 3">
    <name type="scientific">Synaphobranchus kaupii</name>
    <name type="common">Kaup's arrowtooth eel</name>
    <dbReference type="NCBI Taxonomy" id="118154"/>
    <lineage>
        <taxon>Eukaryota</taxon>
        <taxon>Metazoa</taxon>
        <taxon>Chordata</taxon>
        <taxon>Craniata</taxon>
        <taxon>Vertebrata</taxon>
        <taxon>Euteleostomi</taxon>
        <taxon>Actinopterygii</taxon>
        <taxon>Neopterygii</taxon>
        <taxon>Teleostei</taxon>
        <taxon>Anguilliformes</taxon>
        <taxon>Synaphobranchidae</taxon>
        <taxon>Synaphobranchus</taxon>
    </lineage>
</organism>
<feature type="compositionally biased region" description="Basic and acidic residues" evidence="1">
    <location>
        <begin position="1"/>
        <end position="16"/>
    </location>
</feature>
<accession>A0A9Q1E5P9</accession>
<keyword evidence="3" id="KW-1185">Reference proteome</keyword>
<evidence type="ECO:0000313" key="3">
    <source>
        <dbReference type="Proteomes" id="UP001152622"/>
    </source>
</evidence>